<gene>
    <name evidence="1" type="ORF">HanXRQr2_Chr12g0534001</name>
</gene>
<dbReference type="AlphaFoldDB" id="A0A9K3HFD1"/>
<dbReference type="Gramene" id="mRNA:HanXRQr2_Chr12g0534001">
    <property type="protein sequence ID" value="mRNA:HanXRQr2_Chr12g0534001"/>
    <property type="gene ID" value="HanXRQr2_Chr12g0534001"/>
</dbReference>
<reference evidence="1" key="2">
    <citation type="submission" date="2020-06" db="EMBL/GenBank/DDBJ databases">
        <title>Helianthus annuus Genome sequencing and assembly Release 2.</title>
        <authorList>
            <person name="Gouzy J."/>
            <person name="Langlade N."/>
            <person name="Munos S."/>
        </authorList>
    </citation>
    <scope>NUCLEOTIDE SEQUENCE</scope>
    <source>
        <tissue evidence="1">Leaves</tissue>
    </source>
</reference>
<keyword evidence="2" id="KW-1185">Reference proteome</keyword>
<proteinExistence type="predicted"/>
<organism evidence="1 2">
    <name type="scientific">Helianthus annuus</name>
    <name type="common">Common sunflower</name>
    <dbReference type="NCBI Taxonomy" id="4232"/>
    <lineage>
        <taxon>Eukaryota</taxon>
        <taxon>Viridiplantae</taxon>
        <taxon>Streptophyta</taxon>
        <taxon>Embryophyta</taxon>
        <taxon>Tracheophyta</taxon>
        <taxon>Spermatophyta</taxon>
        <taxon>Magnoliopsida</taxon>
        <taxon>eudicotyledons</taxon>
        <taxon>Gunneridae</taxon>
        <taxon>Pentapetalae</taxon>
        <taxon>asterids</taxon>
        <taxon>campanulids</taxon>
        <taxon>Asterales</taxon>
        <taxon>Asteraceae</taxon>
        <taxon>Asteroideae</taxon>
        <taxon>Heliantheae alliance</taxon>
        <taxon>Heliantheae</taxon>
        <taxon>Helianthus</taxon>
    </lineage>
</organism>
<evidence type="ECO:0000313" key="2">
    <source>
        <dbReference type="Proteomes" id="UP000215914"/>
    </source>
</evidence>
<dbReference type="Proteomes" id="UP000215914">
    <property type="component" value="Unassembled WGS sequence"/>
</dbReference>
<reference evidence="1" key="1">
    <citation type="journal article" date="2017" name="Nature">
        <title>The sunflower genome provides insights into oil metabolism, flowering and Asterid evolution.</title>
        <authorList>
            <person name="Badouin H."/>
            <person name="Gouzy J."/>
            <person name="Grassa C.J."/>
            <person name="Murat F."/>
            <person name="Staton S.E."/>
            <person name="Cottret L."/>
            <person name="Lelandais-Briere C."/>
            <person name="Owens G.L."/>
            <person name="Carrere S."/>
            <person name="Mayjonade B."/>
            <person name="Legrand L."/>
            <person name="Gill N."/>
            <person name="Kane N.C."/>
            <person name="Bowers J.E."/>
            <person name="Hubner S."/>
            <person name="Bellec A."/>
            <person name="Berard A."/>
            <person name="Berges H."/>
            <person name="Blanchet N."/>
            <person name="Boniface M.C."/>
            <person name="Brunel D."/>
            <person name="Catrice O."/>
            <person name="Chaidir N."/>
            <person name="Claudel C."/>
            <person name="Donnadieu C."/>
            <person name="Faraut T."/>
            <person name="Fievet G."/>
            <person name="Helmstetter N."/>
            <person name="King M."/>
            <person name="Knapp S.J."/>
            <person name="Lai Z."/>
            <person name="Le Paslier M.C."/>
            <person name="Lippi Y."/>
            <person name="Lorenzon L."/>
            <person name="Mandel J.R."/>
            <person name="Marage G."/>
            <person name="Marchand G."/>
            <person name="Marquand E."/>
            <person name="Bret-Mestries E."/>
            <person name="Morien E."/>
            <person name="Nambeesan S."/>
            <person name="Nguyen T."/>
            <person name="Pegot-Espagnet P."/>
            <person name="Pouilly N."/>
            <person name="Raftis F."/>
            <person name="Sallet E."/>
            <person name="Schiex T."/>
            <person name="Thomas J."/>
            <person name="Vandecasteele C."/>
            <person name="Vares D."/>
            <person name="Vear F."/>
            <person name="Vautrin S."/>
            <person name="Crespi M."/>
            <person name="Mangin B."/>
            <person name="Burke J.M."/>
            <person name="Salse J."/>
            <person name="Munos S."/>
            <person name="Vincourt P."/>
            <person name="Rieseberg L.H."/>
            <person name="Langlade N.B."/>
        </authorList>
    </citation>
    <scope>NUCLEOTIDE SEQUENCE</scope>
    <source>
        <tissue evidence="1">Leaves</tissue>
    </source>
</reference>
<comment type="caution">
    <text evidence="1">The sequence shown here is derived from an EMBL/GenBank/DDBJ whole genome shotgun (WGS) entry which is preliminary data.</text>
</comment>
<dbReference type="EMBL" id="MNCJ02000327">
    <property type="protein sequence ID" value="KAF5777296.1"/>
    <property type="molecule type" value="Genomic_DNA"/>
</dbReference>
<sequence length="67" mass="7818">MKVVCRERSRGRWGGFELETRVILWFEPSTHRHHPVCGSGMEEEVQVVEMLLLVKLQVVAAGGKWWR</sequence>
<protein>
    <submittedName>
        <fullName evidence="1">Uncharacterized protein</fullName>
    </submittedName>
</protein>
<name>A0A9K3HFD1_HELAN</name>
<evidence type="ECO:0000313" key="1">
    <source>
        <dbReference type="EMBL" id="KAF5777296.1"/>
    </source>
</evidence>
<accession>A0A9K3HFD1</accession>